<evidence type="ECO:0000256" key="1">
    <source>
        <dbReference type="SAM" id="MobiDB-lite"/>
    </source>
</evidence>
<protein>
    <submittedName>
        <fullName evidence="2">Uncharacterized protein</fullName>
    </submittedName>
</protein>
<reference evidence="2 3" key="1">
    <citation type="journal article" date="2020" name="bioRxiv">
        <title>Whole genome comparisons of ergot fungi reveals the divergence and evolution of species within the genus Claviceps are the result of varying mechanisms driving genome evolution and host range expansion.</title>
        <authorList>
            <person name="Wyka S.A."/>
            <person name="Mondo S.J."/>
            <person name="Liu M."/>
            <person name="Dettman J."/>
            <person name="Nalam V."/>
            <person name="Broders K.D."/>
        </authorList>
    </citation>
    <scope>NUCLEOTIDE SEQUENCE [LARGE SCALE GENOMIC DNA]</scope>
    <source>
        <strain evidence="2 3">CCC 1485</strain>
    </source>
</reference>
<proteinExistence type="predicted"/>
<comment type="caution">
    <text evidence="2">The sequence shown here is derived from an EMBL/GenBank/DDBJ whole genome shotgun (WGS) entry which is preliminary data.</text>
</comment>
<evidence type="ECO:0000313" key="3">
    <source>
        <dbReference type="Proteomes" id="UP000706124"/>
    </source>
</evidence>
<organism evidence="2 3">
    <name type="scientific">Claviceps pazoutovae</name>
    <dbReference type="NCBI Taxonomy" id="1649127"/>
    <lineage>
        <taxon>Eukaryota</taxon>
        <taxon>Fungi</taxon>
        <taxon>Dikarya</taxon>
        <taxon>Ascomycota</taxon>
        <taxon>Pezizomycotina</taxon>
        <taxon>Sordariomycetes</taxon>
        <taxon>Hypocreomycetidae</taxon>
        <taxon>Hypocreales</taxon>
        <taxon>Clavicipitaceae</taxon>
        <taxon>Claviceps</taxon>
    </lineage>
</organism>
<feature type="region of interest" description="Disordered" evidence="1">
    <location>
        <begin position="1"/>
        <end position="24"/>
    </location>
</feature>
<dbReference type="OrthoDB" id="4947597at2759"/>
<sequence>MADSMREKKIGTRPSMTEESRKEYRRAGRRIAVNKINKEHVMVTVGLLDREIHETTRYLMQQEQKRAAALFARPRTARLDEDVARLTEDVDCLRECLKALEYSKAVSLSQMHELDVKMDGDRRLMEISRIG</sequence>
<name>A0A9P7M8W7_9HYPO</name>
<dbReference type="AlphaFoldDB" id="A0A9P7M8W7"/>
<gene>
    <name evidence="2" type="ORF">E4U60_004406</name>
</gene>
<accession>A0A9P7M8W7</accession>
<evidence type="ECO:0000313" key="2">
    <source>
        <dbReference type="EMBL" id="KAG5933559.1"/>
    </source>
</evidence>
<dbReference type="Proteomes" id="UP000706124">
    <property type="component" value="Unassembled WGS sequence"/>
</dbReference>
<keyword evidence="3" id="KW-1185">Reference proteome</keyword>
<dbReference type="EMBL" id="SRPO01000361">
    <property type="protein sequence ID" value="KAG5933559.1"/>
    <property type="molecule type" value="Genomic_DNA"/>
</dbReference>